<keyword evidence="2 6" id="KW-0732">Signal</keyword>
<evidence type="ECO:0000313" key="9">
    <source>
        <dbReference type="Proteomes" id="UP000825729"/>
    </source>
</evidence>
<proteinExistence type="inferred from homology"/>
<comment type="caution">
    <text evidence="8">The sequence shown here is derived from an EMBL/GenBank/DDBJ whole genome shotgun (WGS) entry which is preliminary data.</text>
</comment>
<organism evidence="8 9">
    <name type="scientific">Aristolochia fimbriata</name>
    <name type="common">White veined hardy Dutchman's pipe vine</name>
    <dbReference type="NCBI Taxonomy" id="158543"/>
    <lineage>
        <taxon>Eukaryota</taxon>
        <taxon>Viridiplantae</taxon>
        <taxon>Streptophyta</taxon>
        <taxon>Embryophyta</taxon>
        <taxon>Tracheophyta</taxon>
        <taxon>Spermatophyta</taxon>
        <taxon>Magnoliopsida</taxon>
        <taxon>Magnoliidae</taxon>
        <taxon>Piperales</taxon>
        <taxon>Aristolochiaceae</taxon>
        <taxon>Aristolochia</taxon>
    </lineage>
</organism>
<evidence type="ECO:0000313" key="8">
    <source>
        <dbReference type="EMBL" id="KAG9445021.1"/>
    </source>
</evidence>
<evidence type="ECO:0000259" key="7">
    <source>
        <dbReference type="Pfam" id="PF14368"/>
    </source>
</evidence>
<evidence type="ECO:0000256" key="5">
    <source>
        <dbReference type="SAM" id="MobiDB-lite"/>
    </source>
</evidence>
<name>A0AAV7EB61_ARIFI</name>
<dbReference type="Gene3D" id="1.10.110.10">
    <property type="entry name" value="Plant lipid-transfer and hydrophobic proteins"/>
    <property type="match status" value="1"/>
</dbReference>
<evidence type="ECO:0000256" key="4">
    <source>
        <dbReference type="ARBA" id="ARBA00023180"/>
    </source>
</evidence>
<reference evidence="8 9" key="1">
    <citation type="submission" date="2021-07" db="EMBL/GenBank/DDBJ databases">
        <title>The Aristolochia fimbriata genome: insights into angiosperm evolution, floral development and chemical biosynthesis.</title>
        <authorList>
            <person name="Jiao Y."/>
        </authorList>
    </citation>
    <scope>NUCLEOTIDE SEQUENCE [LARGE SCALE GENOMIC DNA]</scope>
    <source>
        <strain evidence="8">IBCAS-2021</strain>
        <tissue evidence="8">Leaf</tissue>
    </source>
</reference>
<feature type="region of interest" description="Disordered" evidence="5">
    <location>
        <begin position="112"/>
        <end position="143"/>
    </location>
</feature>
<dbReference type="EMBL" id="JAINDJ010000006">
    <property type="protein sequence ID" value="KAG9445021.1"/>
    <property type="molecule type" value="Genomic_DNA"/>
</dbReference>
<dbReference type="CDD" id="cd00010">
    <property type="entry name" value="AAI_LTSS"/>
    <property type="match status" value="1"/>
</dbReference>
<dbReference type="InterPro" id="IPR016140">
    <property type="entry name" value="Bifunc_inhib/LTP/seed_store"/>
</dbReference>
<evidence type="ECO:0000256" key="2">
    <source>
        <dbReference type="ARBA" id="ARBA00022729"/>
    </source>
</evidence>
<dbReference type="AlphaFoldDB" id="A0AAV7EB61"/>
<dbReference type="InterPro" id="IPR036312">
    <property type="entry name" value="Bifun_inhib/LTP/seed_sf"/>
</dbReference>
<feature type="chain" id="PRO_5043809608" description="Bifunctional inhibitor/plant lipid transfer protein/seed storage helical domain-containing protein" evidence="6">
    <location>
        <begin position="25"/>
        <end position="170"/>
    </location>
</feature>
<keyword evidence="3" id="KW-1015">Disulfide bond</keyword>
<dbReference type="PANTHER" id="PTHR33044">
    <property type="entry name" value="BIFUNCTIONAL INHIBITOR/LIPID-TRANSFER PROTEIN/SEED STORAGE 2S ALBUMIN SUPERFAMILY PROTEIN-RELATED"/>
    <property type="match status" value="1"/>
</dbReference>
<feature type="domain" description="Bifunctional inhibitor/plant lipid transfer protein/seed storage helical" evidence="7">
    <location>
        <begin position="29"/>
        <end position="104"/>
    </location>
</feature>
<sequence>METHSVLFAATFVFFFSFVEVGCSRFLETGTPCVQQILPCQPFLAAPAPDPVCCTPLKEAFTSQKECLCSLFTNPELLMTFNVTQEEALKLPAACGIKVDFTACKPAGPAEAAGPTTVSPSNPNPAEGSTNNSSSETSPKSGSARGILMAQSEGLLIACFSTFILASYIF</sequence>
<gene>
    <name evidence="8" type="ORF">H6P81_016361</name>
</gene>
<evidence type="ECO:0000256" key="3">
    <source>
        <dbReference type="ARBA" id="ARBA00023157"/>
    </source>
</evidence>
<keyword evidence="4" id="KW-0325">Glycoprotein</keyword>
<dbReference type="Pfam" id="PF14368">
    <property type="entry name" value="LTP_2"/>
    <property type="match status" value="1"/>
</dbReference>
<keyword evidence="9" id="KW-1185">Reference proteome</keyword>
<comment type="similarity">
    <text evidence="1">Belongs to the plant LTP family.</text>
</comment>
<evidence type="ECO:0000256" key="6">
    <source>
        <dbReference type="SAM" id="SignalP"/>
    </source>
</evidence>
<protein>
    <recommendedName>
        <fullName evidence="7">Bifunctional inhibitor/plant lipid transfer protein/seed storage helical domain-containing protein</fullName>
    </recommendedName>
</protein>
<accession>A0AAV7EB61</accession>
<dbReference type="Proteomes" id="UP000825729">
    <property type="component" value="Unassembled WGS sequence"/>
</dbReference>
<feature type="compositionally biased region" description="Low complexity" evidence="5">
    <location>
        <begin position="127"/>
        <end position="143"/>
    </location>
</feature>
<dbReference type="InterPro" id="IPR043325">
    <property type="entry name" value="LTSS"/>
</dbReference>
<evidence type="ECO:0000256" key="1">
    <source>
        <dbReference type="ARBA" id="ARBA00009748"/>
    </source>
</evidence>
<dbReference type="SUPFAM" id="SSF47699">
    <property type="entry name" value="Bifunctional inhibitor/lipid-transfer protein/seed storage 2S albumin"/>
    <property type="match status" value="1"/>
</dbReference>
<feature type="signal peptide" evidence="6">
    <location>
        <begin position="1"/>
        <end position="24"/>
    </location>
</feature>